<feature type="coiled-coil region" evidence="1">
    <location>
        <begin position="193"/>
        <end position="220"/>
    </location>
</feature>
<dbReference type="InterPro" id="IPR050438">
    <property type="entry name" value="LMW_PTPase"/>
</dbReference>
<keyword evidence="1" id="KW-0175">Coiled coil</keyword>
<feature type="domain" description="Phosphotyrosine protein phosphatase I" evidence="2">
    <location>
        <begin position="2"/>
        <end position="213"/>
    </location>
</feature>
<dbReference type="Pfam" id="PF01451">
    <property type="entry name" value="LMWPc"/>
    <property type="match status" value="1"/>
</dbReference>
<gene>
    <name evidence="3" type="ORF">CR203_05675</name>
</gene>
<dbReference type="AlphaFoldDB" id="A0A3A9KJR3"/>
<organism evidence="3 4">
    <name type="scientific">Salipaludibacillus neizhouensis</name>
    <dbReference type="NCBI Taxonomy" id="885475"/>
    <lineage>
        <taxon>Bacteria</taxon>
        <taxon>Bacillati</taxon>
        <taxon>Bacillota</taxon>
        <taxon>Bacilli</taxon>
        <taxon>Bacillales</taxon>
        <taxon>Bacillaceae</taxon>
    </lineage>
</organism>
<dbReference type="InterPro" id="IPR036196">
    <property type="entry name" value="Ptyr_pPase_sf"/>
</dbReference>
<dbReference type="EMBL" id="PDOE01000002">
    <property type="protein sequence ID" value="RKL67995.1"/>
    <property type="molecule type" value="Genomic_DNA"/>
</dbReference>
<dbReference type="Proteomes" id="UP000281498">
    <property type="component" value="Unassembled WGS sequence"/>
</dbReference>
<sequence length="220" mass="25118">MERVLFVCTGNTCRSPMAEAIFEHKKTSEGLQAKSAGIHAAEGLPISEGSKAAIAKRGILESHQSKSLSPELFNWAEIVLTMTGNQKRAIIQQYPGKASQIFSLKEYVLADPELEKKLEDHRQHVSEIDRKRSEFLQENQDKVDKYNEKKEISNQKQLEEELLELLLPHQAAIDRLEWDLPSFDISDPFGADHEVYEDTYKELEEAIEKLLEKMKSGHNL</sequence>
<evidence type="ECO:0000259" key="2">
    <source>
        <dbReference type="SMART" id="SM00226"/>
    </source>
</evidence>
<dbReference type="RefSeq" id="WP_110938334.1">
    <property type="nucleotide sequence ID" value="NZ_KZ614147.1"/>
</dbReference>
<reference evidence="3 4" key="1">
    <citation type="submission" date="2017-10" db="EMBL/GenBank/DDBJ databases">
        <title>Bacillus sp. nov., a halophilic bacterium isolated from a Keqin Lake.</title>
        <authorList>
            <person name="Wang H."/>
        </authorList>
    </citation>
    <scope>NUCLEOTIDE SEQUENCE [LARGE SCALE GENOMIC DNA]</scope>
    <source>
        <strain evidence="3 4">KCTC 13187</strain>
    </source>
</reference>
<comment type="caution">
    <text evidence="3">The sequence shown here is derived from an EMBL/GenBank/DDBJ whole genome shotgun (WGS) entry which is preliminary data.</text>
</comment>
<dbReference type="GO" id="GO:0004725">
    <property type="term" value="F:protein tyrosine phosphatase activity"/>
    <property type="evidence" value="ECO:0007669"/>
    <property type="project" value="TreeGrafter"/>
</dbReference>
<accession>A0A3A9KJR3</accession>
<evidence type="ECO:0000313" key="4">
    <source>
        <dbReference type="Proteomes" id="UP000281498"/>
    </source>
</evidence>
<keyword evidence="4" id="KW-1185">Reference proteome</keyword>
<evidence type="ECO:0000256" key="1">
    <source>
        <dbReference type="SAM" id="Coils"/>
    </source>
</evidence>
<dbReference type="PANTHER" id="PTHR11717">
    <property type="entry name" value="LOW MOLECULAR WEIGHT PROTEIN TYROSINE PHOSPHATASE"/>
    <property type="match status" value="1"/>
</dbReference>
<dbReference type="PANTHER" id="PTHR11717:SF31">
    <property type="entry name" value="LOW MOLECULAR WEIGHT PROTEIN-TYROSINE-PHOSPHATASE ETP-RELATED"/>
    <property type="match status" value="1"/>
</dbReference>
<evidence type="ECO:0000313" key="3">
    <source>
        <dbReference type="EMBL" id="RKL67995.1"/>
    </source>
</evidence>
<dbReference type="SMART" id="SM00226">
    <property type="entry name" value="LMWPc"/>
    <property type="match status" value="1"/>
</dbReference>
<dbReference type="Gene3D" id="3.40.50.2300">
    <property type="match status" value="1"/>
</dbReference>
<dbReference type="InterPro" id="IPR023485">
    <property type="entry name" value="Ptyr_pPase"/>
</dbReference>
<name>A0A3A9KJR3_9BACI</name>
<dbReference type="SUPFAM" id="SSF52788">
    <property type="entry name" value="Phosphotyrosine protein phosphatases I"/>
    <property type="match status" value="2"/>
</dbReference>
<protein>
    <submittedName>
        <fullName evidence="3">Protein tyrosine phosphatase</fullName>
    </submittedName>
</protein>
<proteinExistence type="predicted"/>
<dbReference type="OrthoDB" id="9784339at2"/>
<dbReference type="CDD" id="cd16344">
    <property type="entry name" value="LMWPAP"/>
    <property type="match status" value="1"/>
</dbReference>